<dbReference type="Pfam" id="PF01363">
    <property type="entry name" value="FYVE"/>
    <property type="match status" value="1"/>
</dbReference>
<evidence type="ECO:0000313" key="10">
    <source>
        <dbReference type="EMBL" id="KAH9587371.1"/>
    </source>
</evidence>
<feature type="repeat" description="ANK" evidence="6">
    <location>
        <begin position="1122"/>
        <end position="1154"/>
    </location>
</feature>
<evidence type="ECO:0000256" key="3">
    <source>
        <dbReference type="ARBA" id="ARBA00022771"/>
    </source>
</evidence>
<reference evidence="10" key="2">
    <citation type="journal article" date="2019" name="Gigascience">
        <title>High-quality Schistosoma haematobium genome achieved by single-molecule and long-range sequencing.</title>
        <authorList>
            <person name="Stroehlein A.J."/>
            <person name="Korhonen P.K."/>
            <person name="Chong T.M."/>
            <person name="Lim Y.L."/>
            <person name="Chan K.G."/>
            <person name="Webster B."/>
            <person name="Rollinson D."/>
            <person name="Brindley P.J."/>
            <person name="Gasser R.B."/>
            <person name="Young N.D."/>
        </authorList>
    </citation>
    <scope>NUCLEOTIDE SEQUENCE</scope>
</reference>
<dbReference type="Pfam" id="PF00023">
    <property type="entry name" value="Ank"/>
    <property type="match status" value="1"/>
</dbReference>
<evidence type="ECO:0000256" key="4">
    <source>
        <dbReference type="ARBA" id="ARBA00022833"/>
    </source>
</evidence>
<feature type="repeat" description="ANK" evidence="6">
    <location>
        <begin position="1017"/>
        <end position="1049"/>
    </location>
</feature>
<dbReference type="Gene3D" id="3.30.710.10">
    <property type="entry name" value="Potassium Channel Kv1.1, Chain A"/>
    <property type="match status" value="1"/>
</dbReference>
<dbReference type="Gene3D" id="3.30.40.10">
    <property type="entry name" value="Zinc/RING finger domain, C3HC4 (zinc finger)"/>
    <property type="match status" value="1"/>
</dbReference>
<keyword evidence="1" id="KW-0479">Metal-binding</keyword>
<dbReference type="GO" id="GO:0008270">
    <property type="term" value="F:zinc ion binding"/>
    <property type="evidence" value="ECO:0007669"/>
    <property type="project" value="UniProtKB-KW"/>
</dbReference>
<dbReference type="AlphaFoldDB" id="A0A922ITR5"/>
<evidence type="ECO:0000313" key="11">
    <source>
        <dbReference type="Proteomes" id="UP000471633"/>
    </source>
</evidence>
<dbReference type="SMART" id="SM00064">
    <property type="entry name" value="FYVE"/>
    <property type="match status" value="1"/>
</dbReference>
<feature type="repeat" description="ANK" evidence="6">
    <location>
        <begin position="356"/>
        <end position="388"/>
    </location>
</feature>
<dbReference type="InterPro" id="IPR017455">
    <property type="entry name" value="Znf_FYVE-rel"/>
</dbReference>
<keyword evidence="5 6" id="KW-0040">ANK repeat</keyword>
<dbReference type="EMBL" id="AMPZ03000003">
    <property type="protein sequence ID" value="KAH9587371.1"/>
    <property type="molecule type" value="Genomic_DNA"/>
</dbReference>
<feature type="repeat" description="ANK" evidence="6">
    <location>
        <begin position="246"/>
        <end position="275"/>
    </location>
</feature>
<evidence type="ECO:0000256" key="1">
    <source>
        <dbReference type="ARBA" id="ARBA00022723"/>
    </source>
</evidence>
<evidence type="ECO:0000256" key="5">
    <source>
        <dbReference type="ARBA" id="ARBA00023043"/>
    </source>
</evidence>
<feature type="repeat" description="ANK" evidence="6">
    <location>
        <begin position="983"/>
        <end position="1016"/>
    </location>
</feature>
<evidence type="ECO:0000256" key="2">
    <source>
        <dbReference type="ARBA" id="ARBA00022737"/>
    </source>
</evidence>
<dbReference type="CTD" id="24590200"/>
<dbReference type="InterPro" id="IPR000210">
    <property type="entry name" value="BTB/POZ_dom"/>
</dbReference>
<dbReference type="InterPro" id="IPR036770">
    <property type="entry name" value="Ankyrin_rpt-contain_sf"/>
</dbReference>
<dbReference type="Pfam" id="PF12796">
    <property type="entry name" value="Ank_2"/>
    <property type="match status" value="4"/>
</dbReference>
<organism evidence="10 11">
    <name type="scientific">Schistosoma haematobium</name>
    <name type="common">Blood fluke</name>
    <dbReference type="NCBI Taxonomy" id="6185"/>
    <lineage>
        <taxon>Eukaryota</taxon>
        <taxon>Metazoa</taxon>
        <taxon>Spiralia</taxon>
        <taxon>Lophotrochozoa</taxon>
        <taxon>Platyhelminthes</taxon>
        <taxon>Trematoda</taxon>
        <taxon>Digenea</taxon>
        <taxon>Strigeidida</taxon>
        <taxon>Schistosomatoidea</taxon>
        <taxon>Schistosomatidae</taxon>
        <taxon>Schistosoma</taxon>
    </lineage>
</organism>
<reference evidence="10" key="3">
    <citation type="submission" date="2021-06" db="EMBL/GenBank/DDBJ databases">
        <title>Chromosome-level genome assembly for S. haematobium.</title>
        <authorList>
            <person name="Stroehlein A.J."/>
        </authorList>
    </citation>
    <scope>NUCLEOTIDE SEQUENCE</scope>
</reference>
<dbReference type="SMART" id="SM00248">
    <property type="entry name" value="ANK"/>
    <property type="match status" value="19"/>
</dbReference>
<keyword evidence="3 7" id="KW-0863">Zinc-finger</keyword>
<feature type="repeat" description="ANK" evidence="6">
    <location>
        <begin position="948"/>
        <end position="980"/>
    </location>
</feature>
<dbReference type="RefSeq" id="XP_051069110.1">
    <property type="nucleotide sequence ID" value="XM_051213162.1"/>
</dbReference>
<dbReference type="Pfam" id="PF00651">
    <property type="entry name" value="BTB"/>
    <property type="match status" value="1"/>
</dbReference>
<dbReference type="PANTHER" id="PTHR24198">
    <property type="entry name" value="ANKYRIN REPEAT AND PROTEIN KINASE DOMAIN-CONTAINING PROTEIN"/>
    <property type="match status" value="1"/>
</dbReference>
<protein>
    <submittedName>
        <fullName evidence="10">Ankyrin repeat and FYVE domain-containing protein 1</fullName>
    </submittedName>
</protein>
<dbReference type="SUPFAM" id="SSF57903">
    <property type="entry name" value="FYVE/PHD zinc finger"/>
    <property type="match status" value="1"/>
</dbReference>
<feature type="coiled-coil region" evidence="8">
    <location>
        <begin position="7"/>
        <end position="41"/>
    </location>
</feature>
<comment type="caution">
    <text evidence="10">The sequence shown here is derived from an EMBL/GenBank/DDBJ whole genome shotgun (WGS) entry which is preliminary data.</text>
</comment>
<dbReference type="Gene3D" id="1.25.40.20">
    <property type="entry name" value="Ankyrin repeat-containing domain"/>
    <property type="match status" value="3"/>
</dbReference>
<dbReference type="InterPro" id="IPR011333">
    <property type="entry name" value="SKP1/BTB/POZ_sf"/>
</dbReference>
<dbReference type="InterPro" id="IPR000306">
    <property type="entry name" value="Znf_FYVE"/>
</dbReference>
<dbReference type="PROSITE" id="PS50088">
    <property type="entry name" value="ANK_REPEAT"/>
    <property type="match status" value="8"/>
</dbReference>
<evidence type="ECO:0000259" key="9">
    <source>
        <dbReference type="PROSITE" id="PS50178"/>
    </source>
</evidence>
<sequence length="1252" mass="140792">MASDFYISNVKLEYQKLRDRVEKLEKEKEMLMAELGHREQNFCGNILAFVESLFLNTKYSDVLFKTPNVLVPGHRFVLDARGGVWNVYTEDGVEYINIQGYRQNVCEAFILWTYRGILEEYEAQCLSDLMTLAREFCLPSLFTQCEIALIPLVTRENCLSLYSSSHRLRATRLLDHCFSFMSRVWPNFSVKEISKVSAPVLQSFLEKYSKFPVHSAIDLGRDDTVLSLLNVDHPKAKLLVNQLNENGLSPLYMALKDANFELAEKLIGLGADINALIGPTDEKQPVTQFTFRKNHYEAVQFLLLHGSNCDFCDSISSRTLLHNIAVTDAKEMSEAVINIAKTLIQQSANISSQDIDGNSPLHLSILHNNSSLFNLLINHSKKPNLDLPNNQGLCPLWLALVRKFNFRDPSVYGFKSNSLTSNSYDFASQLIENGANVNYRFTDVHYSALNVKSLKNPLPGDTLLLAASRIGWESAALFLLDHSQCDPTLKSFTQGETVFHVAVEAELSNLCNCLIMRNDTDPNRLRFSKVNIITSDSEEILSQTSYESTCVKETNQMNFTKSLNPFDDDYESNDYCNLLSNPMDNISCQVNSSHLSTDSAVNGTIISTPSVLDSSSLREIKSDHKSTQQIYCSPLHLAVQHKMFGILEFYLENNANVDWLLLNESDDSVISLLLWSEQFQLVKRILESICNQSKDTSASHDSKFNESDNVIQSFLNKIPTKCNKPSLLIQSIERDQFEVVKFLVEHDADINENETDCQSYINPLWTALKLRRWTIADYLVNHGADVNSWAPFNGTNAKVTLLHRAIHENNEEAGVFLVKRNCDVNAFAQFDYSVDKKKSDHIIPELARSPLHMATLIGMYELVQVLISSNRVYINQQDYNGETALHLAIRSKNEKLANLLIEAPQIDYTVRDAQAYTVFHVAVDLRQRAIAQSLLKKDPSLALQVDSSGRNFLHIAIENFDREAVFLLIQIGVDMNACVRDAHRLTPFHLAIKTGVDEDILRSLLLAGASINSQTPQKQYGLHLAVIYNRPELVHCLLENGADPNSQDSERNTPLHLAVRHARVDCLVKMLNHSATNCYCINIRGQLPIHLLAQHQGPVSVEMLEYLLEVSVANQINAQDAAGNTPLILAYQAGNISLCTALLQAGASLGIMNSEGDTVFSLNKKKCKSSTPGHVLSQLLDSLIQEPRWEDGSVCVECCVKFGITNRKHHCRHCGRLLCAQCSAFEIPIVKYELSKPVRVCEVCFNFLNNPS</sequence>
<dbReference type="SUPFAM" id="SSF48403">
    <property type="entry name" value="Ankyrin repeat"/>
    <property type="match status" value="5"/>
</dbReference>
<evidence type="ECO:0000256" key="7">
    <source>
        <dbReference type="PROSITE-ProRule" id="PRU00091"/>
    </source>
</evidence>
<reference evidence="10" key="1">
    <citation type="journal article" date="2012" name="Nat. Genet.">
        <title>Whole-genome sequence of Schistosoma haematobium.</title>
        <authorList>
            <person name="Young N.D."/>
            <person name="Jex A.R."/>
            <person name="Li B."/>
            <person name="Liu S."/>
            <person name="Yang L."/>
            <person name="Xiong Z."/>
            <person name="Li Y."/>
            <person name="Cantacessi C."/>
            <person name="Hall R.S."/>
            <person name="Xu X."/>
            <person name="Chen F."/>
            <person name="Wu X."/>
            <person name="Zerlotini A."/>
            <person name="Oliveira G."/>
            <person name="Hofmann A."/>
            <person name="Zhang G."/>
            <person name="Fang X."/>
            <person name="Kang Y."/>
            <person name="Campbell B.E."/>
            <person name="Loukas A."/>
            <person name="Ranganathan S."/>
            <person name="Rollinson D."/>
            <person name="Rinaldi G."/>
            <person name="Brindley P.J."/>
            <person name="Yang H."/>
            <person name="Wang J."/>
            <person name="Wang J."/>
            <person name="Gasser R.B."/>
        </authorList>
    </citation>
    <scope>NUCLEOTIDE SEQUENCE</scope>
</reference>
<dbReference type="GeneID" id="24590200"/>
<dbReference type="InterPro" id="IPR002110">
    <property type="entry name" value="Ankyrin_rpt"/>
</dbReference>
<feature type="repeat" description="ANK" evidence="6">
    <location>
        <begin position="1050"/>
        <end position="1071"/>
    </location>
</feature>
<keyword evidence="8" id="KW-0175">Coiled coil</keyword>
<dbReference type="SUPFAM" id="SSF54695">
    <property type="entry name" value="POZ domain"/>
    <property type="match status" value="1"/>
</dbReference>
<accession>A0A922ITR5</accession>
<gene>
    <name evidence="10" type="primary">ANKFY1_1</name>
    <name evidence="10" type="ORF">MS3_00005132</name>
</gene>
<dbReference type="KEGG" id="shx:MS3_00005132"/>
<reference evidence="10" key="4">
    <citation type="journal article" date="2022" name="PLoS Pathog.">
        <title>Chromosome-level genome of Schistosoma haematobium underpins genome-wide explorations of molecular variation.</title>
        <authorList>
            <person name="Stroehlein A.J."/>
            <person name="Korhonen P.K."/>
            <person name="Lee V.V."/>
            <person name="Ralph S.A."/>
            <person name="Mentink-Kane M."/>
            <person name="You H."/>
            <person name="McManus D.P."/>
            <person name="Tchuente L.T."/>
            <person name="Stothard J.R."/>
            <person name="Kaur P."/>
            <person name="Dudchenko O."/>
            <person name="Aiden E.L."/>
            <person name="Yang B."/>
            <person name="Yang H."/>
            <person name="Emery A.M."/>
            <person name="Webster B.L."/>
            <person name="Brindley P.J."/>
            <person name="Rollinson D."/>
            <person name="Chang B.C.H."/>
            <person name="Gasser R.B."/>
            <person name="Young N.D."/>
        </authorList>
    </citation>
    <scope>NUCLEOTIDE SEQUENCE</scope>
</reference>
<keyword evidence="2" id="KW-0677">Repeat</keyword>
<dbReference type="PROSITE" id="PS50297">
    <property type="entry name" value="ANK_REP_REGION"/>
    <property type="match status" value="7"/>
</dbReference>
<keyword evidence="4" id="KW-0862">Zinc</keyword>
<dbReference type="CDD" id="cd15728">
    <property type="entry name" value="FYVE_ANFY1"/>
    <property type="match status" value="1"/>
</dbReference>
<dbReference type="OrthoDB" id="2306477at2759"/>
<dbReference type="PROSITE" id="PS50178">
    <property type="entry name" value="ZF_FYVE"/>
    <property type="match status" value="1"/>
</dbReference>
<feature type="domain" description="FYVE-type" evidence="9">
    <location>
        <begin position="1189"/>
        <end position="1249"/>
    </location>
</feature>
<dbReference type="Proteomes" id="UP000471633">
    <property type="component" value="Unassembled WGS sequence"/>
</dbReference>
<evidence type="ECO:0000256" key="6">
    <source>
        <dbReference type="PROSITE-ProRule" id="PRU00023"/>
    </source>
</evidence>
<feature type="repeat" description="ANK" evidence="6">
    <location>
        <begin position="880"/>
        <end position="902"/>
    </location>
</feature>
<proteinExistence type="predicted"/>
<dbReference type="InterPro" id="IPR011011">
    <property type="entry name" value="Znf_FYVE_PHD"/>
</dbReference>
<name>A0A922ITR5_SCHHA</name>
<dbReference type="InterPro" id="IPR049764">
    <property type="entry name" value="ANFY1_FYVE"/>
</dbReference>
<evidence type="ECO:0000256" key="8">
    <source>
        <dbReference type="SAM" id="Coils"/>
    </source>
</evidence>
<keyword evidence="11" id="KW-1185">Reference proteome</keyword>
<dbReference type="PANTHER" id="PTHR24198:SF165">
    <property type="entry name" value="ANKYRIN REPEAT-CONTAINING PROTEIN-RELATED"/>
    <property type="match status" value="1"/>
</dbReference>
<dbReference type="InterPro" id="IPR013083">
    <property type="entry name" value="Znf_RING/FYVE/PHD"/>
</dbReference>